<dbReference type="PANTHER" id="PTHR43146:SF1">
    <property type="entry name" value="CANCER-RELATED NUCLEOSIDE-TRIPHOSPHATASE"/>
    <property type="match status" value="1"/>
</dbReference>
<dbReference type="GO" id="GO:0017111">
    <property type="term" value="F:ribonucleoside triphosphate phosphatase activity"/>
    <property type="evidence" value="ECO:0007669"/>
    <property type="project" value="InterPro"/>
</dbReference>
<protein>
    <recommendedName>
        <fullName evidence="5">NTPase</fullName>
    </recommendedName>
</protein>
<dbReference type="InterPro" id="IPR027417">
    <property type="entry name" value="P-loop_NTPase"/>
</dbReference>
<sequence length="178" mass="19453">MRARVAITGQPRVGKTTVCKAVIDHLGRSTGGMICSDITEWDSGGGDNKGRRVGFELLDLQTGVKGVLAHIRGDGPRIGKYHVNLHDLDRIGVSAILSVIGTDLIVIDEIAPMELTSQRFIRAVEEALASDMDMLVVIHQRSVHPLAERIRAGFDLITVTFDNRDVIVDEIVGRFESI</sequence>
<dbReference type="EMBL" id="MT630941">
    <property type="protein sequence ID" value="QNO44245.1"/>
    <property type="molecule type" value="Genomic_DNA"/>
</dbReference>
<evidence type="ECO:0000256" key="1">
    <source>
        <dbReference type="ARBA" id="ARBA00022741"/>
    </source>
</evidence>
<dbReference type="Pfam" id="PF03266">
    <property type="entry name" value="NTPase_1"/>
    <property type="match status" value="1"/>
</dbReference>
<dbReference type="AlphaFoldDB" id="A0A7G9Y8B1"/>
<keyword evidence="1" id="KW-0547">Nucleotide-binding</keyword>
<keyword evidence="3" id="KW-0067">ATP-binding</keyword>
<dbReference type="NCBIfam" id="NF010248">
    <property type="entry name" value="PRK13695.1"/>
    <property type="match status" value="1"/>
</dbReference>
<evidence type="ECO:0008006" key="5">
    <source>
        <dbReference type="Google" id="ProtNLM"/>
    </source>
</evidence>
<dbReference type="InterPro" id="IPR004948">
    <property type="entry name" value="Nuc-triphosphatase_THEP1"/>
</dbReference>
<evidence type="ECO:0000313" key="4">
    <source>
        <dbReference type="EMBL" id="QNO44245.1"/>
    </source>
</evidence>
<dbReference type="PANTHER" id="PTHR43146">
    <property type="entry name" value="CANCER-RELATED NUCLEOSIDE-TRIPHOSPHATASE"/>
    <property type="match status" value="1"/>
</dbReference>
<dbReference type="GO" id="GO:0005524">
    <property type="term" value="F:ATP binding"/>
    <property type="evidence" value="ECO:0007669"/>
    <property type="project" value="UniProtKB-KW"/>
</dbReference>
<evidence type="ECO:0000256" key="2">
    <source>
        <dbReference type="ARBA" id="ARBA00022801"/>
    </source>
</evidence>
<name>A0A7G9Y8B1_9EURY</name>
<proteinExistence type="predicted"/>
<dbReference type="Gene3D" id="3.40.50.300">
    <property type="entry name" value="P-loop containing nucleotide triphosphate hydrolases"/>
    <property type="match status" value="1"/>
</dbReference>
<accession>A0A7G9Y8B1</accession>
<dbReference type="SUPFAM" id="SSF52540">
    <property type="entry name" value="P-loop containing nucleoside triphosphate hydrolases"/>
    <property type="match status" value="1"/>
</dbReference>
<keyword evidence="2" id="KW-0378">Hydrolase</keyword>
<reference evidence="4" key="1">
    <citation type="submission" date="2020-06" db="EMBL/GenBank/DDBJ databases">
        <title>Unique genomic features of the anaerobic methanotrophic archaea.</title>
        <authorList>
            <person name="Chadwick G.L."/>
            <person name="Skennerton C.T."/>
            <person name="Laso-Perez R."/>
            <person name="Leu A.O."/>
            <person name="Speth D.R."/>
            <person name="Yu H."/>
            <person name="Morgan-Lang C."/>
            <person name="Hatzenpichler R."/>
            <person name="Goudeau D."/>
            <person name="Malmstrom R."/>
            <person name="Brazelton W.J."/>
            <person name="Woyke T."/>
            <person name="Hallam S.J."/>
            <person name="Tyson G.W."/>
            <person name="Wegener G."/>
            <person name="Boetius A."/>
            <person name="Orphan V."/>
        </authorList>
    </citation>
    <scope>NUCLEOTIDE SEQUENCE</scope>
</reference>
<gene>
    <name evidence="4" type="ORF">CFLLBDDB_00001</name>
</gene>
<evidence type="ECO:0000256" key="3">
    <source>
        <dbReference type="ARBA" id="ARBA00022840"/>
    </source>
</evidence>
<organism evidence="4">
    <name type="scientific">Candidatus Methanogaster sp. ANME-2c ERB4</name>
    <dbReference type="NCBI Taxonomy" id="2759911"/>
    <lineage>
        <taxon>Archaea</taxon>
        <taxon>Methanobacteriati</taxon>
        <taxon>Methanobacteriota</taxon>
        <taxon>Stenosarchaea group</taxon>
        <taxon>Methanomicrobia</taxon>
        <taxon>Methanosarcinales</taxon>
        <taxon>ANME-2 cluster</taxon>
        <taxon>Candidatus Methanogasteraceae</taxon>
        <taxon>Candidatus Methanogaster</taxon>
    </lineage>
</organism>